<dbReference type="InterPro" id="IPR037164">
    <property type="entry name" value="Satellite_virus_coat_sf"/>
</dbReference>
<proteinExistence type="predicted"/>
<dbReference type="SUPFAM" id="SSF88650">
    <property type="entry name" value="Satellite viruses"/>
    <property type="match status" value="1"/>
</dbReference>
<dbReference type="GO" id="GO:0005198">
    <property type="term" value="F:structural molecule activity"/>
    <property type="evidence" value="ECO:0007669"/>
    <property type="project" value="InterPro"/>
</dbReference>
<evidence type="ECO:0000256" key="3">
    <source>
        <dbReference type="ARBA" id="ARBA00022844"/>
    </source>
</evidence>
<keyword evidence="3" id="KW-0946">Virion</keyword>
<dbReference type="InterPro" id="IPR029053">
    <property type="entry name" value="Viral_coat"/>
</dbReference>
<evidence type="ECO:0000256" key="2">
    <source>
        <dbReference type="ARBA" id="ARBA00022561"/>
    </source>
</evidence>
<sequence>MAAVTITAPPRRVTVPTVRTVRRIVRDELKEELEVKLIDTSSGNITLTTTPAGTLVSGIGQGTDYYQRLATDVRCKRFYVRYGLLFNTASTDTTQSARIMLVMDTQSNGVAPTLSGSSPLGLFSNGPPGLADQRNQLTTNRYLVLHDETIWVSAAFRARHYGEFGVNLRNHINFNGTGTGVGNIISNSLYMVYWTDLGTNAATFLFNSRLWFTDA</sequence>
<reference evidence="4" key="1">
    <citation type="submission" date="2017-01" db="EMBL/GenBank/DDBJ databases">
        <title>High-throughput sequencing uncovers low homogeneity in the biogeography of single-stranded DNA viruses.</title>
        <authorList>
            <person name="Pearson V.M."/>
            <person name="Rokyta D.R."/>
        </authorList>
    </citation>
    <scope>NUCLEOTIDE SEQUENCE</scope>
</reference>
<dbReference type="Gene3D" id="2.60.120.20">
    <property type="match status" value="1"/>
</dbReference>
<accession>A0A2K9LSS7</accession>
<dbReference type="GO" id="GO:0019028">
    <property type="term" value="C:viral capsid"/>
    <property type="evidence" value="ECO:0007669"/>
    <property type="project" value="UniProtKB-KW"/>
</dbReference>
<gene>
    <name evidence="4" type="primary">Cap</name>
</gene>
<evidence type="ECO:0000256" key="1">
    <source>
        <dbReference type="ARBA" id="ARBA00004328"/>
    </source>
</evidence>
<evidence type="ECO:0000313" key="4">
    <source>
        <dbReference type="EMBL" id="AUM61857.1"/>
    </source>
</evidence>
<dbReference type="EMBL" id="KY487895">
    <property type="protein sequence ID" value="AUM61857.1"/>
    <property type="molecule type" value="Genomic_DNA"/>
</dbReference>
<name>A0A2K9LSS7_9VIRU</name>
<protein>
    <submittedName>
        <fullName evidence="4">Capsid</fullName>
    </submittedName>
</protein>
<organism evidence="4">
    <name type="scientific">uncultured virus</name>
    <dbReference type="NCBI Taxonomy" id="340016"/>
    <lineage>
        <taxon>Viruses</taxon>
        <taxon>environmental samples</taxon>
    </lineage>
</organism>
<comment type="subcellular location">
    <subcellularLocation>
        <location evidence="1">Virion</location>
    </subcellularLocation>
</comment>
<keyword evidence="2" id="KW-0167">Capsid protein</keyword>